<dbReference type="EMBL" id="BDGG01000007">
    <property type="protein sequence ID" value="GAV01418.1"/>
    <property type="molecule type" value="Genomic_DNA"/>
</dbReference>
<comment type="caution">
    <text evidence="3">The sequence shown here is derived from an EMBL/GenBank/DDBJ whole genome shotgun (WGS) entry which is preliminary data.</text>
</comment>
<gene>
    <name evidence="3" type="primary">RvY_12132-1</name>
    <name evidence="3" type="synonym">RvY_12132.1</name>
    <name evidence="3" type="ORF">RvY_12132</name>
</gene>
<name>A0A1D1VNW3_RAMVA</name>
<evidence type="ECO:0000313" key="4">
    <source>
        <dbReference type="Proteomes" id="UP000186922"/>
    </source>
</evidence>
<dbReference type="GO" id="GO:0015074">
    <property type="term" value="P:DNA integration"/>
    <property type="evidence" value="ECO:0007669"/>
    <property type="project" value="InterPro"/>
</dbReference>
<reference evidence="3 4" key="1">
    <citation type="journal article" date="2016" name="Nat. Commun.">
        <title>Extremotolerant tardigrade genome and improved radiotolerance of human cultured cells by tardigrade-unique protein.</title>
        <authorList>
            <person name="Hashimoto T."/>
            <person name="Horikawa D.D."/>
            <person name="Saito Y."/>
            <person name="Kuwahara H."/>
            <person name="Kozuka-Hata H."/>
            <person name="Shin-I T."/>
            <person name="Minakuchi Y."/>
            <person name="Ohishi K."/>
            <person name="Motoyama A."/>
            <person name="Aizu T."/>
            <person name="Enomoto A."/>
            <person name="Kondo K."/>
            <person name="Tanaka S."/>
            <person name="Hara Y."/>
            <person name="Koshikawa S."/>
            <person name="Sagara H."/>
            <person name="Miura T."/>
            <person name="Yokobori S."/>
            <person name="Miyagawa K."/>
            <person name="Suzuki Y."/>
            <person name="Kubo T."/>
            <person name="Oyama M."/>
            <person name="Kohara Y."/>
            <person name="Fujiyama A."/>
            <person name="Arakawa K."/>
            <person name="Katayama T."/>
            <person name="Toyoda A."/>
            <person name="Kunieda T."/>
        </authorList>
    </citation>
    <scope>NUCLEOTIDE SEQUENCE [LARGE SCALE GENOMIC DNA]</scope>
    <source>
        <strain evidence="3 4">YOKOZUNA-1</strain>
    </source>
</reference>
<proteinExistence type="predicted"/>
<evidence type="ECO:0000259" key="2">
    <source>
        <dbReference type="PROSITE" id="PS51900"/>
    </source>
</evidence>
<protein>
    <recommendedName>
        <fullName evidence="2">Core-binding (CB) domain-containing protein</fullName>
    </recommendedName>
</protein>
<dbReference type="Proteomes" id="UP000186922">
    <property type="component" value="Unassembled WGS sequence"/>
</dbReference>
<evidence type="ECO:0000313" key="3">
    <source>
        <dbReference type="EMBL" id="GAV01418.1"/>
    </source>
</evidence>
<organism evidence="3 4">
    <name type="scientific">Ramazzottius varieornatus</name>
    <name type="common">Water bear</name>
    <name type="synonym">Tardigrade</name>
    <dbReference type="NCBI Taxonomy" id="947166"/>
    <lineage>
        <taxon>Eukaryota</taxon>
        <taxon>Metazoa</taxon>
        <taxon>Ecdysozoa</taxon>
        <taxon>Tardigrada</taxon>
        <taxon>Eutardigrada</taxon>
        <taxon>Parachela</taxon>
        <taxon>Hypsibioidea</taxon>
        <taxon>Ramazzottiidae</taxon>
        <taxon>Ramazzottius</taxon>
    </lineage>
</organism>
<sequence length="106" mass="12054">MPSLKTTALQLLHNHLASSTRNTYRSEVRSFSRFCSDHFIDLRQLDRKGIIVFLAHMFEEGLSLSTVRVYLAGVSNFSGTLLSRSCRETCCPTCHQRFPSPTCKKL</sequence>
<feature type="domain" description="Core-binding (CB)" evidence="2">
    <location>
        <begin position="3"/>
        <end position="82"/>
    </location>
</feature>
<dbReference type="InterPro" id="IPR010998">
    <property type="entry name" value="Integrase_recombinase_N"/>
</dbReference>
<dbReference type="PROSITE" id="PS51900">
    <property type="entry name" value="CB"/>
    <property type="match status" value="1"/>
</dbReference>
<dbReference type="SUPFAM" id="SSF47823">
    <property type="entry name" value="lambda integrase-like, N-terminal domain"/>
    <property type="match status" value="1"/>
</dbReference>
<accession>A0A1D1VNW3</accession>
<dbReference type="Gene3D" id="1.10.150.130">
    <property type="match status" value="1"/>
</dbReference>
<keyword evidence="1" id="KW-0238">DNA-binding</keyword>
<dbReference type="GO" id="GO:0003677">
    <property type="term" value="F:DNA binding"/>
    <property type="evidence" value="ECO:0007669"/>
    <property type="project" value="UniProtKB-KW"/>
</dbReference>
<dbReference type="OrthoDB" id="8958868at2759"/>
<keyword evidence="4" id="KW-1185">Reference proteome</keyword>
<dbReference type="Pfam" id="PF13495">
    <property type="entry name" value="Phage_int_SAM_4"/>
    <property type="match status" value="1"/>
</dbReference>
<dbReference type="InterPro" id="IPR004107">
    <property type="entry name" value="Integrase_SAM-like_N"/>
</dbReference>
<dbReference type="AlphaFoldDB" id="A0A1D1VNW3"/>
<evidence type="ECO:0000256" key="1">
    <source>
        <dbReference type="ARBA" id="ARBA00023125"/>
    </source>
</evidence>
<dbReference type="InterPro" id="IPR044068">
    <property type="entry name" value="CB"/>
</dbReference>